<evidence type="ECO:0000256" key="1">
    <source>
        <dbReference type="SAM" id="MobiDB-lite"/>
    </source>
</evidence>
<feature type="non-terminal residue" evidence="2">
    <location>
        <position position="1"/>
    </location>
</feature>
<evidence type="ECO:0000313" key="3">
    <source>
        <dbReference type="Proteomes" id="UP001162483"/>
    </source>
</evidence>
<feature type="non-terminal residue" evidence="2">
    <location>
        <position position="191"/>
    </location>
</feature>
<organism evidence="2 3">
    <name type="scientific">Staurois parvus</name>
    <dbReference type="NCBI Taxonomy" id="386267"/>
    <lineage>
        <taxon>Eukaryota</taxon>
        <taxon>Metazoa</taxon>
        <taxon>Chordata</taxon>
        <taxon>Craniata</taxon>
        <taxon>Vertebrata</taxon>
        <taxon>Euteleostomi</taxon>
        <taxon>Amphibia</taxon>
        <taxon>Batrachia</taxon>
        <taxon>Anura</taxon>
        <taxon>Neobatrachia</taxon>
        <taxon>Ranoidea</taxon>
        <taxon>Ranidae</taxon>
        <taxon>Staurois</taxon>
    </lineage>
</organism>
<comment type="caution">
    <text evidence="2">The sequence shown here is derived from an EMBL/GenBank/DDBJ whole genome shotgun (WGS) entry which is preliminary data.</text>
</comment>
<gene>
    <name evidence="2" type="ORF">SPARVUS_LOCUS15345111</name>
</gene>
<dbReference type="EMBL" id="CATNWA010020017">
    <property type="protein sequence ID" value="CAI9616245.1"/>
    <property type="molecule type" value="Genomic_DNA"/>
</dbReference>
<feature type="compositionally biased region" description="Basic and acidic residues" evidence="1">
    <location>
        <begin position="42"/>
        <end position="53"/>
    </location>
</feature>
<reference evidence="2" key="1">
    <citation type="submission" date="2023-05" db="EMBL/GenBank/DDBJ databases">
        <authorList>
            <person name="Stuckert A."/>
        </authorList>
    </citation>
    <scope>NUCLEOTIDE SEQUENCE</scope>
</reference>
<protein>
    <submittedName>
        <fullName evidence="2">Uncharacterized protein</fullName>
    </submittedName>
</protein>
<keyword evidence="3" id="KW-1185">Reference proteome</keyword>
<dbReference type="Proteomes" id="UP001162483">
    <property type="component" value="Unassembled WGS sequence"/>
</dbReference>
<name>A0ABN9H7D5_9NEOB</name>
<proteinExistence type="predicted"/>
<feature type="region of interest" description="Disordered" evidence="1">
    <location>
        <begin position="1"/>
        <end position="105"/>
    </location>
</feature>
<sequence>ERQVSGPQAESGGRRTPRWSDRSRAPSGGATGQVSGPQAGRRAPDPQAEDRSRAPRRKRSLGSGHQVSPGPGEGGHRSPGTTVGSESTGMTAGTGSDIGSSDWTAGIGSPGIRSFGSTASTASSGKAVVSESTGMTAGTGADIESSGWTAGIGWLDSGHRVIWLASGHRVVWQGSGHRVTRHWIVWLDSGH</sequence>
<evidence type="ECO:0000313" key="2">
    <source>
        <dbReference type="EMBL" id="CAI9616245.1"/>
    </source>
</evidence>
<feature type="compositionally biased region" description="Polar residues" evidence="1">
    <location>
        <begin position="79"/>
        <end position="103"/>
    </location>
</feature>
<accession>A0ABN9H7D5</accession>